<dbReference type="GO" id="GO:0007165">
    <property type="term" value="P:signal transduction"/>
    <property type="evidence" value="ECO:0007669"/>
    <property type="project" value="InterPro"/>
</dbReference>
<reference evidence="4 5" key="1">
    <citation type="submission" date="2018-12" db="EMBL/GenBank/DDBJ databases">
        <title>Deinococcus radiophilus ATCC 27603 genome sequencing and assembly.</title>
        <authorList>
            <person name="Maclea K.S."/>
            <person name="Maynard C.R."/>
        </authorList>
    </citation>
    <scope>NUCLEOTIDE SEQUENCE [LARGE SCALE GENOMIC DNA]</scope>
    <source>
        <strain evidence="4 5">ATCC 27603</strain>
    </source>
</reference>
<dbReference type="InterPro" id="IPR003660">
    <property type="entry name" value="HAMP_dom"/>
</dbReference>
<dbReference type="GO" id="GO:0043709">
    <property type="term" value="P:cell adhesion involved in single-species biofilm formation"/>
    <property type="evidence" value="ECO:0007669"/>
    <property type="project" value="TreeGrafter"/>
</dbReference>
<dbReference type="Proteomes" id="UP000277766">
    <property type="component" value="Unassembled WGS sequence"/>
</dbReference>
<dbReference type="NCBIfam" id="TIGR00254">
    <property type="entry name" value="GGDEF"/>
    <property type="match status" value="1"/>
</dbReference>
<dbReference type="SUPFAM" id="SSF55073">
    <property type="entry name" value="Nucleotide cyclase"/>
    <property type="match status" value="1"/>
</dbReference>
<dbReference type="Gene3D" id="6.10.340.10">
    <property type="match status" value="1"/>
</dbReference>
<dbReference type="Gene3D" id="3.30.450.40">
    <property type="match status" value="1"/>
</dbReference>
<dbReference type="OrthoDB" id="9813903at2"/>
<dbReference type="GO" id="GO:0005886">
    <property type="term" value="C:plasma membrane"/>
    <property type="evidence" value="ECO:0007669"/>
    <property type="project" value="TreeGrafter"/>
</dbReference>
<dbReference type="EMBL" id="RXPE01000025">
    <property type="protein sequence ID" value="RTR25534.1"/>
    <property type="molecule type" value="Genomic_DNA"/>
</dbReference>
<dbReference type="InterPro" id="IPR050469">
    <property type="entry name" value="Diguanylate_Cyclase"/>
</dbReference>
<feature type="domain" description="HAMP" evidence="2">
    <location>
        <begin position="252"/>
        <end position="303"/>
    </location>
</feature>
<name>A0A3S0K9A7_9DEIO</name>
<evidence type="ECO:0000313" key="4">
    <source>
        <dbReference type="EMBL" id="RTR25534.1"/>
    </source>
</evidence>
<keyword evidence="5" id="KW-1185">Reference proteome</keyword>
<dbReference type="AlphaFoldDB" id="A0A3S0K9A7"/>
<keyword evidence="1" id="KW-1133">Transmembrane helix</keyword>
<feature type="domain" description="GGDEF" evidence="3">
    <location>
        <begin position="501"/>
        <end position="634"/>
    </location>
</feature>
<dbReference type="SUPFAM" id="SSF55781">
    <property type="entry name" value="GAF domain-like"/>
    <property type="match status" value="1"/>
</dbReference>
<dbReference type="PROSITE" id="PS50887">
    <property type="entry name" value="GGDEF"/>
    <property type="match status" value="1"/>
</dbReference>
<accession>A0A3S0K9A7</accession>
<dbReference type="GO" id="GO:1902201">
    <property type="term" value="P:negative regulation of bacterial-type flagellum-dependent cell motility"/>
    <property type="evidence" value="ECO:0007669"/>
    <property type="project" value="TreeGrafter"/>
</dbReference>
<dbReference type="SMART" id="SM00267">
    <property type="entry name" value="GGDEF"/>
    <property type="match status" value="1"/>
</dbReference>
<dbReference type="FunFam" id="3.30.70.270:FF:000001">
    <property type="entry name" value="Diguanylate cyclase domain protein"/>
    <property type="match status" value="1"/>
</dbReference>
<dbReference type="PANTHER" id="PTHR45138:SF9">
    <property type="entry name" value="DIGUANYLATE CYCLASE DGCM-RELATED"/>
    <property type="match status" value="1"/>
</dbReference>
<proteinExistence type="predicted"/>
<dbReference type="CDD" id="cd01949">
    <property type="entry name" value="GGDEF"/>
    <property type="match status" value="1"/>
</dbReference>
<dbReference type="PROSITE" id="PS50885">
    <property type="entry name" value="HAMP"/>
    <property type="match status" value="1"/>
</dbReference>
<dbReference type="InterPro" id="IPR000160">
    <property type="entry name" value="GGDEF_dom"/>
</dbReference>
<organism evidence="4 5">
    <name type="scientific">Deinococcus radiophilus</name>
    <dbReference type="NCBI Taxonomy" id="32062"/>
    <lineage>
        <taxon>Bacteria</taxon>
        <taxon>Thermotogati</taxon>
        <taxon>Deinococcota</taxon>
        <taxon>Deinococci</taxon>
        <taxon>Deinococcales</taxon>
        <taxon>Deinococcaceae</taxon>
        <taxon>Deinococcus</taxon>
    </lineage>
</organism>
<dbReference type="CDD" id="cd19410">
    <property type="entry name" value="HK9-like_sensor"/>
    <property type="match status" value="1"/>
</dbReference>
<evidence type="ECO:0000313" key="5">
    <source>
        <dbReference type="Proteomes" id="UP000277766"/>
    </source>
</evidence>
<dbReference type="InterPro" id="IPR029787">
    <property type="entry name" value="Nucleotide_cyclase"/>
</dbReference>
<evidence type="ECO:0000259" key="2">
    <source>
        <dbReference type="PROSITE" id="PS50885"/>
    </source>
</evidence>
<dbReference type="InterPro" id="IPR029016">
    <property type="entry name" value="GAF-like_dom_sf"/>
</dbReference>
<dbReference type="Pfam" id="PF00990">
    <property type="entry name" value="GGDEF"/>
    <property type="match status" value="1"/>
</dbReference>
<keyword evidence="1" id="KW-0812">Transmembrane</keyword>
<sequence>MVSASPLRARSNICCRSSSIWGSSSEARVMWELCHTAPPSLKAVNLRLFFLLLQVPFVALLLLSGILLSRAVDANTQATQYAEQAHEEIAEVNALLGLVLNMETGLRGYVITGEDAFLEPYHAAQARLPQAIRSLEERAARLSESERAERETHLNNFERLVERWTNDVARPEIDLRRVSKEQAEAVVASGRGKALVDRMRAETAAYTEAAQASLQAREALAARRFQILRTTLLLAGLAVLLGSALVAWWGADWLSRQLGAVGAAAGRLARGEQAQLPKSSLAEQRRLAAAFNSMSHQLEEARGQTQSHLHELEVQERSLRQLGELSDLLLAARSLEEGAQVASLALPALLPESSGELLLFAPSRNILQPLAAWGTAPGRTMPHDTCWALRHGDTLWPDERSFAAPCQGAELGGCPYICLPLTAHGETLGLLRTTVQTQMSSADRTALQGLARQLALSLDALLLQDRLRQQSIRDALTGLYNRRHYEDYLSASLGRASRDGTPLTLVALDVDHFKRFNDTFGHDAGDAVLVQVGAALKAAVQPPYEAACRPGGEEFALILPGTDAATALQRAEALRQTVEGWTLTHAGTPLGQLTVSIGVAEIGSSSAAELTRHADEALYAAKRGGRNQVVIWQPDLGDVMENANTLVHS</sequence>
<feature type="transmembrane region" description="Helical" evidence="1">
    <location>
        <begin position="48"/>
        <end position="68"/>
    </location>
</feature>
<evidence type="ECO:0000259" key="3">
    <source>
        <dbReference type="PROSITE" id="PS50887"/>
    </source>
</evidence>
<protein>
    <submittedName>
        <fullName evidence="4">Diguanylate cyclase</fullName>
    </submittedName>
</protein>
<dbReference type="Pfam" id="PF01590">
    <property type="entry name" value="GAF"/>
    <property type="match status" value="1"/>
</dbReference>
<dbReference type="InterPro" id="IPR043128">
    <property type="entry name" value="Rev_trsase/Diguanyl_cyclase"/>
</dbReference>
<dbReference type="Gene3D" id="3.30.70.270">
    <property type="match status" value="1"/>
</dbReference>
<keyword evidence="1" id="KW-0472">Membrane</keyword>
<dbReference type="Pfam" id="PF05227">
    <property type="entry name" value="CHASE3"/>
    <property type="match status" value="1"/>
</dbReference>
<comment type="caution">
    <text evidence="4">The sequence shown here is derived from an EMBL/GenBank/DDBJ whole genome shotgun (WGS) entry which is preliminary data.</text>
</comment>
<dbReference type="InterPro" id="IPR007891">
    <property type="entry name" value="CHASE3"/>
</dbReference>
<dbReference type="PANTHER" id="PTHR45138">
    <property type="entry name" value="REGULATORY COMPONENTS OF SENSORY TRANSDUCTION SYSTEM"/>
    <property type="match status" value="1"/>
</dbReference>
<evidence type="ECO:0000256" key="1">
    <source>
        <dbReference type="SAM" id="Phobius"/>
    </source>
</evidence>
<feature type="transmembrane region" description="Helical" evidence="1">
    <location>
        <begin position="232"/>
        <end position="251"/>
    </location>
</feature>
<dbReference type="InterPro" id="IPR003018">
    <property type="entry name" value="GAF"/>
</dbReference>
<dbReference type="GO" id="GO:0052621">
    <property type="term" value="F:diguanylate cyclase activity"/>
    <property type="evidence" value="ECO:0007669"/>
    <property type="project" value="TreeGrafter"/>
</dbReference>
<gene>
    <name evidence="4" type="ORF">EJ104_10385</name>
</gene>